<reference evidence="2" key="1">
    <citation type="submission" date="2019-08" db="EMBL/GenBank/DDBJ databases">
        <authorList>
            <person name="Kucharzyk K."/>
            <person name="Murdoch R.W."/>
            <person name="Higgins S."/>
            <person name="Loffler F."/>
        </authorList>
    </citation>
    <scope>NUCLEOTIDE SEQUENCE</scope>
</reference>
<evidence type="ECO:0008006" key="3">
    <source>
        <dbReference type="Google" id="ProtNLM"/>
    </source>
</evidence>
<organism evidence="2">
    <name type="scientific">bioreactor metagenome</name>
    <dbReference type="NCBI Taxonomy" id="1076179"/>
    <lineage>
        <taxon>unclassified sequences</taxon>
        <taxon>metagenomes</taxon>
        <taxon>ecological metagenomes</taxon>
    </lineage>
</organism>
<keyword evidence="1" id="KW-0472">Membrane</keyword>
<evidence type="ECO:0000313" key="2">
    <source>
        <dbReference type="EMBL" id="MPM00504.1"/>
    </source>
</evidence>
<comment type="caution">
    <text evidence="2">The sequence shown here is derived from an EMBL/GenBank/DDBJ whole genome shotgun (WGS) entry which is preliminary data.</text>
</comment>
<proteinExistence type="predicted"/>
<gene>
    <name evidence="2" type="ORF">SDC9_46730</name>
</gene>
<dbReference type="EMBL" id="VSSQ01000734">
    <property type="protein sequence ID" value="MPM00504.1"/>
    <property type="molecule type" value="Genomic_DNA"/>
</dbReference>
<feature type="transmembrane region" description="Helical" evidence="1">
    <location>
        <begin position="6"/>
        <end position="24"/>
    </location>
</feature>
<keyword evidence="1" id="KW-1133">Transmembrane helix</keyword>
<keyword evidence="1" id="KW-0812">Transmembrane</keyword>
<evidence type="ECO:0000256" key="1">
    <source>
        <dbReference type="SAM" id="Phobius"/>
    </source>
</evidence>
<sequence length="89" mass="8937">MSALTNALPWAAAILVVAAALILLRRPLGLLGGLIIRSAGWLGALFALSQVGGLIGVTLGVNPANALVLGALGMPGFGLLLLLNWTLAL</sequence>
<feature type="transmembrane region" description="Helical" evidence="1">
    <location>
        <begin position="67"/>
        <end position="87"/>
    </location>
</feature>
<protein>
    <recommendedName>
        <fullName evidence="3">SigmaK-factor processing regulatory protein BofA</fullName>
    </recommendedName>
</protein>
<feature type="transmembrane region" description="Helical" evidence="1">
    <location>
        <begin position="36"/>
        <end position="61"/>
    </location>
</feature>
<name>A0A644WDV0_9ZZZZ</name>
<dbReference type="AlphaFoldDB" id="A0A644WDV0"/>
<dbReference type="InterPro" id="IPR010001">
    <property type="entry name" value="BofA"/>
</dbReference>
<dbReference type="Pfam" id="PF07441">
    <property type="entry name" value="BofA"/>
    <property type="match status" value="1"/>
</dbReference>
<accession>A0A644WDV0</accession>